<proteinExistence type="predicted"/>
<gene>
    <name evidence="1" type="ORF">EBB79_20130</name>
</gene>
<sequence length="82" mass="9548">MYGQLDKRFPGMVEQLWASQSFIVRMDIIFDPAVFAERAMLLNLAVARPQDLPPVIMGDDQIADLVFKLNRRWHAKIYRLIS</sequence>
<dbReference type="Proteomes" id="UP000283063">
    <property type="component" value="Chromosome"/>
</dbReference>
<dbReference type="AlphaFoldDB" id="A0A3T0N7M8"/>
<evidence type="ECO:0000313" key="1">
    <source>
        <dbReference type="EMBL" id="AZV79962.1"/>
    </source>
</evidence>
<dbReference type="EMBL" id="CP033219">
    <property type="protein sequence ID" value="AZV79962.1"/>
    <property type="molecule type" value="Genomic_DNA"/>
</dbReference>
<organism evidence="1 2">
    <name type="scientific">Parasedimentitalea marina</name>
    <dbReference type="NCBI Taxonomy" id="2483033"/>
    <lineage>
        <taxon>Bacteria</taxon>
        <taxon>Pseudomonadati</taxon>
        <taxon>Pseudomonadota</taxon>
        <taxon>Alphaproteobacteria</taxon>
        <taxon>Rhodobacterales</taxon>
        <taxon>Paracoccaceae</taxon>
        <taxon>Parasedimentitalea</taxon>
    </lineage>
</organism>
<reference evidence="1 2" key="1">
    <citation type="submission" date="2018-10" db="EMBL/GenBank/DDBJ databases">
        <title>Parasedimentitalea marina sp. nov., a psychrophilic bacterium isolated from deep seawater of the New Britain Trench.</title>
        <authorList>
            <person name="Cao J."/>
        </authorList>
    </citation>
    <scope>NUCLEOTIDE SEQUENCE [LARGE SCALE GENOMIC DNA]</scope>
    <source>
        <strain evidence="1 2">W43</strain>
    </source>
</reference>
<protein>
    <submittedName>
        <fullName evidence="1">Uncharacterized protein</fullName>
    </submittedName>
</protein>
<name>A0A3T0N7M8_9RHOB</name>
<dbReference type="KEGG" id="sedi:EBB79_20130"/>
<accession>A0A3T0N7M8</accession>
<keyword evidence="2" id="KW-1185">Reference proteome</keyword>
<evidence type="ECO:0000313" key="2">
    <source>
        <dbReference type="Proteomes" id="UP000283063"/>
    </source>
</evidence>